<dbReference type="InterPro" id="IPR021345">
    <property type="entry name" value="DUF2961"/>
</dbReference>
<dbReference type="OrthoDB" id="2518538at2"/>
<name>A0A3A4KF96_9NOCA</name>
<feature type="chain" id="PRO_5039071197" evidence="2">
    <location>
        <begin position="29"/>
        <end position="709"/>
    </location>
</feature>
<keyword evidence="4" id="KW-1185">Reference proteome</keyword>
<evidence type="ECO:0000313" key="4">
    <source>
        <dbReference type="Proteomes" id="UP000266677"/>
    </source>
</evidence>
<evidence type="ECO:0000256" key="2">
    <source>
        <dbReference type="SAM" id="SignalP"/>
    </source>
</evidence>
<sequence>MRRSEAVKGKALASRRTRWLALPGLALATVLLAGCAGSAAPAPKAVEHPEIEAPLVGWDTYRHLDRLPNLPGGSRTLEFSSFDRSGGTYEAYTGNQNGSGGCLSTGGAGCVIAQDAGAGEVSSIWFTNDVNGVRGDVSAMGNIRIELDGRTVLNAPLQSVVDGRLGAPFVFPLVANAGQAGGGVYIKVPMAYRDSMRISVQAKLKYYHVYYRHLPDATGVRTFDPSDRAEDVVAKLQAAGTRDPKPALPGTRNDARTVDIPSGATVPIETVTGSGSIVALRLRLPVDSDEVRSGLRLRISFDGHETVNAPVGEFFGSGLGSASVRSLLFAADPNGWMSSWWPMPYGHDAQVGLVNTTKNPIVGIQSEVAYAPDPQWAKALDKRSVGYFSTVSESAPTVSGKDWIFADRPGQGKIVGVNATMRGSRTPTSFSPTAPTFLEGAERVYLDGLRSPQLYGTGTEDFYEGGWYYLGHIEWYPDNKSEPDHFPIGGTDYSAPFTGMPAHRLAGPGCQDYCLSTYRVLPADAIGYRSGIRFGMEHGKRDLIDAHYSSTTFLYTLPEAAFNGNDRVDLADPASRSLHAYSDPGSSQYHLVSQYEGTEDAVAVPGTVEVGGGPVTFRLRIPPDNHGVMLRRISDQIASNQSALVLVDDKPAGTWLQARGNDIHRWLEDAYLLPESTTAGKAEITVTLVPTPGAPPWTATQYSADALAG</sequence>
<organism evidence="3 4">
    <name type="scientific">Nocardia panacis</name>
    <dbReference type="NCBI Taxonomy" id="2340916"/>
    <lineage>
        <taxon>Bacteria</taxon>
        <taxon>Bacillati</taxon>
        <taxon>Actinomycetota</taxon>
        <taxon>Actinomycetes</taxon>
        <taxon>Mycobacteriales</taxon>
        <taxon>Nocardiaceae</taxon>
        <taxon>Nocardia</taxon>
    </lineage>
</organism>
<dbReference type="AlphaFoldDB" id="A0A3A4KF96"/>
<proteinExistence type="predicted"/>
<comment type="caution">
    <text evidence="3">The sequence shown here is derived from an EMBL/GenBank/DDBJ whole genome shotgun (WGS) entry which is preliminary data.</text>
</comment>
<gene>
    <name evidence="3" type="ORF">D5S18_02135</name>
</gene>
<dbReference type="PROSITE" id="PS51257">
    <property type="entry name" value="PROKAR_LIPOPROTEIN"/>
    <property type="match status" value="1"/>
</dbReference>
<evidence type="ECO:0000313" key="3">
    <source>
        <dbReference type="EMBL" id="RJO79418.1"/>
    </source>
</evidence>
<feature type="signal peptide" evidence="2">
    <location>
        <begin position="1"/>
        <end position="28"/>
    </location>
</feature>
<accession>A0A3A4KF96</accession>
<reference evidence="3 4" key="1">
    <citation type="submission" date="2018-09" db="EMBL/GenBank/DDBJ databases">
        <title>YIM PH21274 draft genome.</title>
        <authorList>
            <person name="Miao C."/>
        </authorList>
    </citation>
    <scope>NUCLEOTIDE SEQUENCE [LARGE SCALE GENOMIC DNA]</scope>
    <source>
        <strain evidence="3 4">YIM PH 21724</strain>
    </source>
</reference>
<feature type="region of interest" description="Disordered" evidence="1">
    <location>
        <begin position="240"/>
        <end position="259"/>
    </location>
</feature>
<dbReference type="Proteomes" id="UP000266677">
    <property type="component" value="Unassembled WGS sequence"/>
</dbReference>
<keyword evidence="2" id="KW-0732">Signal</keyword>
<dbReference type="Gene3D" id="2.60.120.1390">
    <property type="match status" value="3"/>
</dbReference>
<evidence type="ECO:0000256" key="1">
    <source>
        <dbReference type="SAM" id="MobiDB-lite"/>
    </source>
</evidence>
<dbReference type="Pfam" id="PF11175">
    <property type="entry name" value="DUF2961"/>
    <property type="match status" value="1"/>
</dbReference>
<dbReference type="EMBL" id="QZFU01000010">
    <property type="protein sequence ID" value="RJO79418.1"/>
    <property type="molecule type" value="Genomic_DNA"/>
</dbReference>
<protein>
    <submittedName>
        <fullName evidence="3">DUF2961 domain-containing protein</fullName>
    </submittedName>
</protein>